<dbReference type="AlphaFoldDB" id="A0A2K0TLV8"/>
<dbReference type="OrthoDB" id="9983560at2759"/>
<keyword evidence="2" id="KW-0560">Oxidoreductase</keyword>
<sequence>MHLTKFMLLCGVPSVLAKCKCTPTDDCWPSTSEWESLNSTVQGQLIANEPLAKPCYAGFGNNPTQCQEISNLYEDASFREASPIGYLYPVLDTCVPINGSIAGNPVCDLGSASVYSINASGAADVAAGVKFAKDNNVRLVVKNTGHDIRARQGYGSLSIWTKHIRPELQYQEPYSPSDSSCQSTWNGSAIVVGAGYIWDEVYAFAAKHGHIAVGGGDRTVGAVGGYLQGGGHGPASHYFGLAADQVLEFQVVLANGDVVTANACQNVDLFSALRGGGGGTFGIVLAATLKVYPTQPVLKHSLSVTASSNDISALLNVSVTILSKYPTLSDAGFSGYGQLERILGVNPAYSHTFGKLLTSDGSSSNSSSEMDKAINLVNEEILDFLSSLNGTGFSVTSTFHKYDTFQDFFNSGSHNSNASNNPSPAMVSRFFDKNSLSNNQQNLTAMLEAIFPQSASQVQAIATLLELCLVGGGEVLNPQPHTAIHPGWRTTYVLAETFDVPPTDSGLQGVRQVKDYATSKKLKTMKDATPILGTYLNEADPNDPDWKEAFYGNQYSWLESVKHKYDPEGVFWCYRCVGYEGWEEIAGPTLYGPLCQTT</sequence>
<dbReference type="PANTHER" id="PTHR13878">
    <property type="entry name" value="GULONOLACTONE OXIDASE"/>
    <property type="match status" value="1"/>
</dbReference>
<dbReference type="Pfam" id="PF08031">
    <property type="entry name" value="BBE"/>
    <property type="match status" value="1"/>
</dbReference>
<dbReference type="PROSITE" id="PS51387">
    <property type="entry name" value="FAD_PCMH"/>
    <property type="match status" value="1"/>
</dbReference>
<proteinExistence type="inferred from homology"/>
<evidence type="ECO:0000256" key="1">
    <source>
        <dbReference type="ARBA" id="ARBA00005466"/>
    </source>
</evidence>
<dbReference type="Proteomes" id="UP000236546">
    <property type="component" value="Unassembled WGS sequence"/>
</dbReference>
<dbReference type="InterPro" id="IPR050432">
    <property type="entry name" value="FAD-linked_Oxidoreductases_BP"/>
</dbReference>
<protein>
    <recommendedName>
        <fullName evidence="4">FAD-binding PCMH-type domain-containing protein</fullName>
    </recommendedName>
</protein>
<dbReference type="InterPro" id="IPR006094">
    <property type="entry name" value="Oxid_FAD_bind_N"/>
</dbReference>
<name>A0A2K0TLV8_9HYPO</name>
<accession>A0A2K0TLV8</accession>
<dbReference type="GO" id="GO:0071949">
    <property type="term" value="F:FAD binding"/>
    <property type="evidence" value="ECO:0007669"/>
    <property type="project" value="InterPro"/>
</dbReference>
<evidence type="ECO:0000313" key="5">
    <source>
        <dbReference type="EMBL" id="PNP46503.1"/>
    </source>
</evidence>
<evidence type="ECO:0000256" key="2">
    <source>
        <dbReference type="ARBA" id="ARBA00023002"/>
    </source>
</evidence>
<dbReference type="SUPFAM" id="SSF56176">
    <property type="entry name" value="FAD-binding/transporter-associated domain-like"/>
    <property type="match status" value="1"/>
</dbReference>
<feature type="signal peptide" evidence="3">
    <location>
        <begin position="1"/>
        <end position="17"/>
    </location>
</feature>
<feature type="chain" id="PRO_5014395658" description="FAD-binding PCMH-type domain-containing protein" evidence="3">
    <location>
        <begin position="18"/>
        <end position="598"/>
    </location>
</feature>
<dbReference type="GO" id="GO:0016491">
    <property type="term" value="F:oxidoreductase activity"/>
    <property type="evidence" value="ECO:0007669"/>
    <property type="project" value="UniProtKB-KW"/>
</dbReference>
<dbReference type="InterPro" id="IPR016169">
    <property type="entry name" value="FAD-bd_PCMH_sub2"/>
</dbReference>
<reference evidence="5 6" key="1">
    <citation type="submission" date="2017-02" db="EMBL/GenBank/DDBJ databases">
        <title>Genomes of Trichoderma spp. with biocontrol activity.</title>
        <authorList>
            <person name="Gardiner D."/>
            <person name="Kazan K."/>
            <person name="Vos C."/>
            <person name="Harvey P."/>
        </authorList>
    </citation>
    <scope>NUCLEOTIDE SEQUENCE [LARGE SCALE GENOMIC DNA]</scope>
    <source>
        <strain evidence="5 6">A5MH</strain>
    </source>
</reference>
<comment type="similarity">
    <text evidence="1">Belongs to the oxygen-dependent FAD-linked oxidoreductase family.</text>
</comment>
<organism evidence="5 6">
    <name type="scientific">Trichoderma gamsii</name>
    <dbReference type="NCBI Taxonomy" id="398673"/>
    <lineage>
        <taxon>Eukaryota</taxon>
        <taxon>Fungi</taxon>
        <taxon>Dikarya</taxon>
        <taxon>Ascomycota</taxon>
        <taxon>Pezizomycotina</taxon>
        <taxon>Sordariomycetes</taxon>
        <taxon>Hypocreomycetidae</taxon>
        <taxon>Hypocreales</taxon>
        <taxon>Hypocreaceae</taxon>
        <taxon>Trichoderma</taxon>
    </lineage>
</organism>
<dbReference type="InterPro" id="IPR012951">
    <property type="entry name" value="BBE"/>
</dbReference>
<dbReference type="InterPro" id="IPR036318">
    <property type="entry name" value="FAD-bd_PCMH-like_sf"/>
</dbReference>
<dbReference type="EMBL" id="MTYH01000015">
    <property type="protein sequence ID" value="PNP46503.1"/>
    <property type="molecule type" value="Genomic_DNA"/>
</dbReference>
<dbReference type="PANTHER" id="PTHR13878:SF91">
    <property type="entry name" value="FAD BINDING DOMAIN PROTEIN (AFU_ORTHOLOGUE AFUA_6G12070)-RELATED"/>
    <property type="match status" value="1"/>
</dbReference>
<keyword evidence="3" id="KW-0732">Signal</keyword>
<dbReference type="Pfam" id="PF01565">
    <property type="entry name" value="FAD_binding_4"/>
    <property type="match status" value="1"/>
</dbReference>
<gene>
    <name evidence="5" type="ORF">TGAMA5MH_01961</name>
</gene>
<evidence type="ECO:0000259" key="4">
    <source>
        <dbReference type="PROSITE" id="PS51387"/>
    </source>
</evidence>
<evidence type="ECO:0000256" key="3">
    <source>
        <dbReference type="SAM" id="SignalP"/>
    </source>
</evidence>
<comment type="caution">
    <text evidence="5">The sequence shown here is derived from an EMBL/GenBank/DDBJ whole genome shotgun (WGS) entry which is preliminary data.</text>
</comment>
<feature type="domain" description="FAD-binding PCMH-type" evidence="4">
    <location>
        <begin position="107"/>
        <end position="294"/>
    </location>
</feature>
<dbReference type="Gene3D" id="3.30.465.10">
    <property type="match status" value="2"/>
</dbReference>
<evidence type="ECO:0000313" key="6">
    <source>
        <dbReference type="Proteomes" id="UP000236546"/>
    </source>
</evidence>
<dbReference type="InterPro" id="IPR016166">
    <property type="entry name" value="FAD-bd_PCMH"/>
</dbReference>